<sequence>MIIYKTVNIVNNKFYVGKDKKNNPEYLGSGIILRHAISKYGRDSFKKKVLEHCENEVELNKREIFWIEKLNPPYNIAAGGTGGNTLKYASEERKKIKARKQSERMKGKVPHLFTEESRRKMSEAKLG</sequence>
<dbReference type="AlphaFoldDB" id="A0A0F9NCS8"/>
<dbReference type="SUPFAM" id="SSF82771">
    <property type="entry name" value="GIY-YIG endonuclease"/>
    <property type="match status" value="1"/>
</dbReference>
<protein>
    <recommendedName>
        <fullName evidence="2">GIY-YIG domain-containing protein</fullName>
    </recommendedName>
</protein>
<dbReference type="InterPro" id="IPR035901">
    <property type="entry name" value="GIY-YIG_endonuc_sf"/>
</dbReference>
<evidence type="ECO:0000313" key="3">
    <source>
        <dbReference type="EMBL" id="KKM86570.1"/>
    </source>
</evidence>
<feature type="region of interest" description="Disordered" evidence="1">
    <location>
        <begin position="93"/>
        <end position="127"/>
    </location>
</feature>
<dbReference type="Pfam" id="PF01541">
    <property type="entry name" value="GIY-YIG"/>
    <property type="match status" value="1"/>
</dbReference>
<evidence type="ECO:0000259" key="2">
    <source>
        <dbReference type="PROSITE" id="PS50164"/>
    </source>
</evidence>
<feature type="domain" description="GIY-YIG" evidence="2">
    <location>
        <begin position="1"/>
        <end position="76"/>
    </location>
</feature>
<dbReference type="EMBL" id="LAZR01007234">
    <property type="protein sequence ID" value="KKM86570.1"/>
    <property type="molecule type" value="Genomic_DNA"/>
</dbReference>
<accession>A0A0F9NCS8</accession>
<dbReference type="SMART" id="SM00465">
    <property type="entry name" value="GIYc"/>
    <property type="match status" value="1"/>
</dbReference>
<reference evidence="3" key="1">
    <citation type="journal article" date="2015" name="Nature">
        <title>Complex archaea that bridge the gap between prokaryotes and eukaryotes.</title>
        <authorList>
            <person name="Spang A."/>
            <person name="Saw J.H."/>
            <person name="Jorgensen S.L."/>
            <person name="Zaremba-Niedzwiedzka K."/>
            <person name="Martijn J."/>
            <person name="Lind A.E."/>
            <person name="van Eijk R."/>
            <person name="Schleper C."/>
            <person name="Guy L."/>
            <person name="Ettema T.J."/>
        </authorList>
    </citation>
    <scope>NUCLEOTIDE SEQUENCE</scope>
</reference>
<organism evidence="3">
    <name type="scientific">marine sediment metagenome</name>
    <dbReference type="NCBI Taxonomy" id="412755"/>
    <lineage>
        <taxon>unclassified sequences</taxon>
        <taxon>metagenomes</taxon>
        <taxon>ecological metagenomes</taxon>
    </lineage>
</organism>
<gene>
    <name evidence="3" type="ORF">LCGC14_1277720</name>
</gene>
<proteinExistence type="predicted"/>
<feature type="compositionally biased region" description="Basic and acidic residues" evidence="1">
    <location>
        <begin position="93"/>
        <end position="106"/>
    </location>
</feature>
<feature type="compositionally biased region" description="Basic and acidic residues" evidence="1">
    <location>
        <begin position="113"/>
        <end position="127"/>
    </location>
</feature>
<evidence type="ECO:0000256" key="1">
    <source>
        <dbReference type="SAM" id="MobiDB-lite"/>
    </source>
</evidence>
<dbReference type="PROSITE" id="PS50164">
    <property type="entry name" value="GIY_YIG"/>
    <property type="match status" value="1"/>
</dbReference>
<name>A0A0F9NCS8_9ZZZZ</name>
<dbReference type="Gene3D" id="3.40.1440.10">
    <property type="entry name" value="GIY-YIG endonuclease"/>
    <property type="match status" value="1"/>
</dbReference>
<comment type="caution">
    <text evidence="3">The sequence shown here is derived from an EMBL/GenBank/DDBJ whole genome shotgun (WGS) entry which is preliminary data.</text>
</comment>
<dbReference type="InterPro" id="IPR000305">
    <property type="entry name" value="GIY-YIG_endonuc"/>
</dbReference>
<feature type="non-terminal residue" evidence="3">
    <location>
        <position position="127"/>
    </location>
</feature>